<sequence>MSQDVSNNQRESEALANSSSIKPWSVEAYADHLMDDLFADIDRVLEGGSVSPPEQPSTEYVSLQPVKVPQATLPPTWVPPHDLLPPRQQDNTPRSIVQMPVAIDVRVEDVEAEESEKSGKSQSFDKLLFGFALASVLVTVLLWAASQDRLKWLFSREIPAAQVTQEAQPKVDEQFVNYMERSLESIERKAEANKQNATRANVPPTSNLPSVSGAPGNGSGGANRSSVMERVYIPIYPSPSSQLGTSGTGLGLQSIAPLARPQLAPALPMRPIRPVPQILPVPSVRPALPARPKPQARLVPPVSLTSPMRLTPPPMRLAAPAKSAPPMRPAPAPKPPVAATIPQPQLPPPPPPSALPELSAATAPAPVAEAIHTLVGVLELGNRSAALFSINGVTKRLQVGENIGSSGWTLVSVDNQEAIIRRNGEVRSIYVGQKF</sequence>
<keyword evidence="4" id="KW-1185">Reference proteome</keyword>
<feature type="compositionally biased region" description="Polar residues" evidence="1">
    <location>
        <begin position="193"/>
        <end position="208"/>
    </location>
</feature>
<evidence type="ECO:0000313" key="4">
    <source>
        <dbReference type="Proteomes" id="UP001442494"/>
    </source>
</evidence>
<accession>A0ABV0JTB7</accession>
<keyword evidence="2" id="KW-0812">Transmembrane</keyword>
<gene>
    <name evidence="3" type="ORF">NDI37_19795</name>
</gene>
<name>A0ABV0JTB7_9CYAN</name>
<feature type="region of interest" description="Disordered" evidence="1">
    <location>
        <begin position="290"/>
        <end position="355"/>
    </location>
</feature>
<feature type="compositionally biased region" description="Pro residues" evidence="1">
    <location>
        <begin position="326"/>
        <end position="336"/>
    </location>
</feature>
<feature type="region of interest" description="Disordered" evidence="1">
    <location>
        <begin position="190"/>
        <end position="223"/>
    </location>
</feature>
<feature type="compositionally biased region" description="Pro residues" evidence="1">
    <location>
        <begin position="344"/>
        <end position="354"/>
    </location>
</feature>
<organism evidence="3 4">
    <name type="scientific">Funiculus sociatus GB2-A5</name>
    <dbReference type="NCBI Taxonomy" id="2933946"/>
    <lineage>
        <taxon>Bacteria</taxon>
        <taxon>Bacillati</taxon>
        <taxon>Cyanobacteriota</taxon>
        <taxon>Cyanophyceae</taxon>
        <taxon>Coleofasciculales</taxon>
        <taxon>Coleofasciculaceae</taxon>
        <taxon>Funiculus</taxon>
    </lineage>
</organism>
<dbReference type="EMBL" id="JAMPKK010000049">
    <property type="protein sequence ID" value="MEP0866700.1"/>
    <property type="molecule type" value="Genomic_DNA"/>
</dbReference>
<protein>
    <recommendedName>
        <fullName evidence="5">Type II secretion system protein GspC N-terminal domain-containing protein</fullName>
    </recommendedName>
</protein>
<keyword evidence="2" id="KW-0472">Membrane</keyword>
<proteinExistence type="predicted"/>
<dbReference type="RefSeq" id="WP_190420244.1">
    <property type="nucleotide sequence ID" value="NZ_JAMPKK010000049.1"/>
</dbReference>
<keyword evidence="2" id="KW-1133">Transmembrane helix</keyword>
<feature type="transmembrane region" description="Helical" evidence="2">
    <location>
        <begin position="127"/>
        <end position="146"/>
    </location>
</feature>
<dbReference type="Proteomes" id="UP001442494">
    <property type="component" value="Unassembled WGS sequence"/>
</dbReference>
<evidence type="ECO:0000256" key="2">
    <source>
        <dbReference type="SAM" id="Phobius"/>
    </source>
</evidence>
<evidence type="ECO:0008006" key="5">
    <source>
        <dbReference type="Google" id="ProtNLM"/>
    </source>
</evidence>
<evidence type="ECO:0000256" key="1">
    <source>
        <dbReference type="SAM" id="MobiDB-lite"/>
    </source>
</evidence>
<reference evidence="3 4" key="1">
    <citation type="submission" date="2022-04" db="EMBL/GenBank/DDBJ databases">
        <title>Positive selection, recombination, and allopatry shape intraspecific diversity of widespread and dominant cyanobacteria.</title>
        <authorList>
            <person name="Wei J."/>
            <person name="Shu W."/>
            <person name="Hu C."/>
        </authorList>
    </citation>
    <scope>NUCLEOTIDE SEQUENCE [LARGE SCALE GENOMIC DNA]</scope>
    <source>
        <strain evidence="3 4">GB2-A5</strain>
    </source>
</reference>
<comment type="caution">
    <text evidence="3">The sequence shown here is derived from an EMBL/GenBank/DDBJ whole genome shotgun (WGS) entry which is preliminary data.</text>
</comment>
<dbReference type="Gene3D" id="2.30.30.830">
    <property type="match status" value="1"/>
</dbReference>
<feature type="region of interest" description="Disordered" evidence="1">
    <location>
        <begin position="1"/>
        <end position="21"/>
    </location>
</feature>
<evidence type="ECO:0000313" key="3">
    <source>
        <dbReference type="EMBL" id="MEP0866700.1"/>
    </source>
</evidence>